<evidence type="ECO:0000259" key="3">
    <source>
        <dbReference type="Pfam" id="PF00004"/>
    </source>
</evidence>
<dbReference type="Pfam" id="PF17862">
    <property type="entry name" value="AAA_lid_3"/>
    <property type="match status" value="1"/>
</dbReference>
<reference evidence="5" key="1">
    <citation type="submission" date="2013-08" db="EMBL/GenBank/DDBJ databases">
        <authorList>
            <person name="Mendez C."/>
            <person name="Richter M."/>
            <person name="Ferrer M."/>
            <person name="Sanchez J."/>
        </authorList>
    </citation>
    <scope>NUCLEOTIDE SEQUENCE</scope>
</reference>
<dbReference type="Gene3D" id="3.40.50.300">
    <property type="entry name" value="P-loop containing nucleotide triphosphate hydrolases"/>
    <property type="match status" value="1"/>
</dbReference>
<dbReference type="EMBL" id="AUZY01009090">
    <property type="protein sequence ID" value="EQD43506.1"/>
    <property type="molecule type" value="Genomic_DNA"/>
</dbReference>
<feature type="domain" description="AAA ATPase AAA+ lid" evidence="4">
    <location>
        <begin position="96"/>
        <end position="139"/>
    </location>
</feature>
<evidence type="ECO:0000256" key="1">
    <source>
        <dbReference type="ARBA" id="ARBA00022741"/>
    </source>
</evidence>
<dbReference type="InterPro" id="IPR050168">
    <property type="entry name" value="AAA_ATPase_domain"/>
</dbReference>
<dbReference type="PANTHER" id="PTHR23077:SF171">
    <property type="entry name" value="NUCLEAR VALOSIN-CONTAINING PROTEIN-LIKE"/>
    <property type="match status" value="1"/>
</dbReference>
<comment type="caution">
    <text evidence="5">The sequence shown here is derived from an EMBL/GenBank/DDBJ whole genome shotgun (WGS) entry which is preliminary data.</text>
</comment>
<dbReference type="InterPro" id="IPR027417">
    <property type="entry name" value="P-loop_NTPase"/>
</dbReference>
<evidence type="ECO:0000256" key="2">
    <source>
        <dbReference type="ARBA" id="ARBA00022840"/>
    </source>
</evidence>
<protein>
    <recommendedName>
        <fullName evidence="6">AAA family ATPase</fullName>
    </recommendedName>
</protein>
<feature type="non-terminal residue" evidence="5">
    <location>
        <position position="1"/>
    </location>
</feature>
<dbReference type="PROSITE" id="PS00674">
    <property type="entry name" value="AAA"/>
    <property type="match status" value="1"/>
</dbReference>
<evidence type="ECO:0000259" key="4">
    <source>
        <dbReference type="Pfam" id="PF17862"/>
    </source>
</evidence>
<dbReference type="InterPro" id="IPR003959">
    <property type="entry name" value="ATPase_AAA_core"/>
</dbReference>
<dbReference type="PANTHER" id="PTHR23077">
    <property type="entry name" value="AAA-FAMILY ATPASE"/>
    <property type="match status" value="1"/>
</dbReference>
<keyword evidence="2" id="KW-0067">ATP-binding</keyword>
<accession>T0Z638</accession>
<dbReference type="InterPro" id="IPR041569">
    <property type="entry name" value="AAA_lid_3"/>
</dbReference>
<dbReference type="FunFam" id="1.10.8.60:FF:000038">
    <property type="entry name" value="spermatogenesis-associated protein 5-like protein 1"/>
    <property type="match status" value="1"/>
</dbReference>
<proteinExistence type="predicted"/>
<organism evidence="5">
    <name type="scientific">mine drainage metagenome</name>
    <dbReference type="NCBI Taxonomy" id="410659"/>
    <lineage>
        <taxon>unclassified sequences</taxon>
        <taxon>metagenomes</taxon>
        <taxon>ecological metagenomes</taxon>
    </lineage>
</organism>
<evidence type="ECO:0000313" key="5">
    <source>
        <dbReference type="EMBL" id="EQD43506.1"/>
    </source>
</evidence>
<reference evidence="5" key="2">
    <citation type="journal article" date="2014" name="ISME J.">
        <title>Microbial stratification in low pH oxic and suboxic macroscopic growths along an acid mine drainage.</title>
        <authorList>
            <person name="Mendez-Garcia C."/>
            <person name="Mesa V."/>
            <person name="Sprenger R.R."/>
            <person name="Richter M."/>
            <person name="Diez M.S."/>
            <person name="Solano J."/>
            <person name="Bargiela R."/>
            <person name="Golyshina O.V."/>
            <person name="Manteca A."/>
            <person name="Ramos J.L."/>
            <person name="Gallego J.R."/>
            <person name="Llorente I."/>
            <person name="Martins Dos Santos V.A."/>
            <person name="Jensen O.N."/>
            <person name="Pelaez A.I."/>
            <person name="Sanchez J."/>
            <person name="Ferrer M."/>
        </authorList>
    </citation>
    <scope>NUCLEOTIDE SEQUENCE</scope>
</reference>
<sequence>AIVFVDEIDAIAPKRGLQNSSGVTERIVNQLLTSVDGLESMERVVVLAATNRPDILDGALLRTGRFDRLIYVPPPDVKARVAVLKVHTARMPLEGVSLEELAARTDGFVGSDLASVCREAGVEALRENLQAKKVLSRHFDAALARAHASVDQETLRFYEEFARATSALRLTRRKGGPNEDVLYR</sequence>
<dbReference type="SUPFAM" id="SSF52540">
    <property type="entry name" value="P-loop containing nucleoside triphosphate hydrolases"/>
    <property type="match status" value="1"/>
</dbReference>
<dbReference type="GO" id="GO:0005524">
    <property type="term" value="F:ATP binding"/>
    <property type="evidence" value="ECO:0007669"/>
    <property type="project" value="UniProtKB-KW"/>
</dbReference>
<evidence type="ECO:0008006" key="6">
    <source>
        <dbReference type="Google" id="ProtNLM"/>
    </source>
</evidence>
<dbReference type="InterPro" id="IPR003960">
    <property type="entry name" value="ATPase_AAA_CS"/>
</dbReference>
<keyword evidence="1" id="KW-0547">Nucleotide-binding</keyword>
<dbReference type="AlphaFoldDB" id="T0Z638"/>
<feature type="domain" description="ATPase AAA-type core" evidence="3">
    <location>
        <begin position="2"/>
        <end position="73"/>
    </location>
</feature>
<dbReference type="GO" id="GO:0016887">
    <property type="term" value="F:ATP hydrolysis activity"/>
    <property type="evidence" value="ECO:0007669"/>
    <property type="project" value="InterPro"/>
</dbReference>
<gene>
    <name evidence="5" type="ORF">B1B_13782</name>
</gene>
<name>T0Z638_9ZZZZ</name>
<dbReference type="Gene3D" id="1.10.8.60">
    <property type="match status" value="1"/>
</dbReference>
<dbReference type="Pfam" id="PF00004">
    <property type="entry name" value="AAA"/>
    <property type="match status" value="1"/>
</dbReference>